<gene>
    <name evidence="2" type="ORF">DA73_0400037140</name>
</gene>
<dbReference type="Pfam" id="PF09557">
    <property type="entry name" value="DUF2382"/>
    <property type="match status" value="1"/>
</dbReference>
<evidence type="ECO:0000313" key="3">
    <source>
        <dbReference type="Proteomes" id="UP000029738"/>
    </source>
</evidence>
<reference evidence="2" key="1">
    <citation type="journal article" date="2015" name="Genome Announc.">
        <title>Draft Genome Sequence of Tolypothrix boutellei Strain VB521301.</title>
        <authorList>
            <person name="Chandrababunaidu M.M."/>
            <person name="Singh D."/>
            <person name="Sen D."/>
            <person name="Bhan S."/>
            <person name="Das S."/>
            <person name="Gupta A."/>
            <person name="Adhikary S.P."/>
            <person name="Tripathy S."/>
        </authorList>
    </citation>
    <scope>NUCLEOTIDE SEQUENCE</scope>
    <source>
        <strain evidence="2">VB521301</strain>
    </source>
</reference>
<dbReference type="RefSeq" id="WP_050045507.1">
    <property type="nucleotide sequence ID" value="NZ_JHEG04000001.1"/>
</dbReference>
<dbReference type="Proteomes" id="UP000029738">
    <property type="component" value="Unassembled WGS sequence"/>
</dbReference>
<proteinExistence type="predicted"/>
<accession>A0A8S9TE15</accession>
<evidence type="ECO:0000313" key="2">
    <source>
        <dbReference type="EMBL" id="KAF3890456.1"/>
    </source>
</evidence>
<reference evidence="2" key="2">
    <citation type="submission" date="2019-11" db="EMBL/GenBank/DDBJ databases">
        <title>Improved Assembly of Tolypothrix boutellei genome.</title>
        <authorList>
            <person name="Sarangi A.N."/>
            <person name="Mukherjee M."/>
            <person name="Ghosh S."/>
            <person name="Singh D."/>
            <person name="Das A."/>
            <person name="Kant S."/>
            <person name="Prusty A."/>
            <person name="Tripathy S."/>
        </authorList>
    </citation>
    <scope>NUCLEOTIDE SEQUENCE</scope>
    <source>
        <strain evidence="2">VB521301</strain>
    </source>
</reference>
<dbReference type="EMBL" id="JHEG04000001">
    <property type="protein sequence ID" value="KAF3890456.1"/>
    <property type="molecule type" value="Genomic_DNA"/>
</dbReference>
<keyword evidence="3" id="KW-1185">Reference proteome</keyword>
<comment type="caution">
    <text evidence="2">The sequence shown here is derived from an EMBL/GenBank/DDBJ whole genome shotgun (WGS) entry which is preliminary data.</text>
</comment>
<dbReference type="InterPro" id="IPR019060">
    <property type="entry name" value="DUF2382"/>
</dbReference>
<name>A0A8S9TE15_9CYAN</name>
<dbReference type="AlphaFoldDB" id="A0A8S9TE15"/>
<organism evidence="2 3">
    <name type="scientific">Tolypothrix bouteillei VB521301</name>
    <dbReference type="NCBI Taxonomy" id="1479485"/>
    <lineage>
        <taxon>Bacteria</taxon>
        <taxon>Bacillati</taxon>
        <taxon>Cyanobacteriota</taxon>
        <taxon>Cyanophyceae</taxon>
        <taxon>Nostocales</taxon>
        <taxon>Tolypothrichaceae</taxon>
        <taxon>Tolypothrix</taxon>
    </lineage>
</organism>
<feature type="domain" description="DUF2382" evidence="1">
    <location>
        <begin position="153"/>
        <end position="201"/>
    </location>
</feature>
<protein>
    <submittedName>
        <fullName evidence="2">DUF2382 domain-containing protein</fullName>
    </submittedName>
</protein>
<evidence type="ECO:0000259" key="1">
    <source>
        <dbReference type="Pfam" id="PF09557"/>
    </source>
</evidence>
<sequence length="290" mass="32729">MNKTMPGIGNKDTSKIARISTLLESLRQKVRKFTIMDRQNQLVGEVQDLIIDVNRQISFVVNTNRNSDEKYQTFLLSSKLVEKIDSQIKCIFLKVKKTEIRLLENPLEKNSQISTMEDNSNTLAGNTQDTSVISNSIVNTNDGNISSVEEIVRLLGERVIVDRSKRKVGEVIVRKQVETRMVQVPIRSEKLIVEQVSPERKQLAEIDLSQGDISADFEFADTDSLHSTDSFDGSLTVSGEFSSPKIASLLLNAIALERNHGCKAVRVTIVVEDEEHQKNYQEWFSRTSKS</sequence>
<dbReference type="OrthoDB" id="530231at2"/>